<comment type="similarity">
    <text evidence="1">Belongs to the transferase hexapeptide repeat family.</text>
</comment>
<dbReference type="PANTHER" id="PTHR43300">
    <property type="entry name" value="ACETYLTRANSFERASE"/>
    <property type="match status" value="1"/>
</dbReference>
<reference evidence="3 4" key="1">
    <citation type="journal article" date="2012" name="Science">
        <title>Ecological populations of bacteria act as socially cohesive units of antibiotic production and resistance.</title>
        <authorList>
            <person name="Cordero O.X."/>
            <person name="Wildschutte H."/>
            <person name="Kirkup B."/>
            <person name="Proehl S."/>
            <person name="Ngo L."/>
            <person name="Hussain F."/>
            <person name="Le Roux F."/>
            <person name="Mincer T."/>
            <person name="Polz M.F."/>
        </authorList>
    </citation>
    <scope>NUCLEOTIDE SEQUENCE [LARGE SCALE GENOMIC DNA]</scope>
    <source>
        <strain evidence="3 4">5S-186</strain>
    </source>
</reference>
<dbReference type="Gene3D" id="2.160.10.10">
    <property type="entry name" value="Hexapeptide repeat proteins"/>
    <property type="match status" value="1"/>
</dbReference>
<dbReference type="SUPFAM" id="SSF51161">
    <property type="entry name" value="Trimeric LpxA-like enzymes"/>
    <property type="match status" value="1"/>
</dbReference>
<proteinExistence type="inferred from homology"/>
<dbReference type="RefSeq" id="WP_017020717.1">
    <property type="nucleotide sequence ID" value="NZ_AJYJ02000135.1"/>
</dbReference>
<feature type="transmembrane region" description="Helical" evidence="2">
    <location>
        <begin position="12"/>
        <end position="28"/>
    </location>
</feature>
<gene>
    <name evidence="3" type="ORF">A1Q5_14060</name>
</gene>
<keyword evidence="2" id="KW-0472">Membrane</keyword>
<evidence type="ECO:0000256" key="2">
    <source>
        <dbReference type="SAM" id="Phobius"/>
    </source>
</evidence>
<dbReference type="PANTHER" id="PTHR43300:SF11">
    <property type="entry name" value="ACETYLTRANSFERASE RV3034C-RELATED"/>
    <property type="match status" value="1"/>
</dbReference>
<comment type="caution">
    <text evidence="3">The sequence shown here is derived from an EMBL/GenBank/DDBJ whole genome shotgun (WGS) entry which is preliminary data.</text>
</comment>
<organism evidence="3 4">
    <name type="scientific">Aliivibrio logei 5S-186</name>
    <dbReference type="NCBI Taxonomy" id="626086"/>
    <lineage>
        <taxon>Bacteria</taxon>
        <taxon>Pseudomonadati</taxon>
        <taxon>Pseudomonadota</taxon>
        <taxon>Gammaproteobacteria</taxon>
        <taxon>Vibrionales</taxon>
        <taxon>Vibrionaceae</taxon>
        <taxon>Aliivibrio</taxon>
    </lineage>
</organism>
<accession>A0ABX3AQN8</accession>
<dbReference type="InterPro" id="IPR011004">
    <property type="entry name" value="Trimer_LpxA-like_sf"/>
</dbReference>
<dbReference type="InterPro" id="IPR001451">
    <property type="entry name" value="Hexapep"/>
</dbReference>
<sequence>MVNVIKFNLQYLSLIHCFYFVLFYKLGFKYKTITIMLSKWSGYYGIILRQSFYKITLNKCGKNLKVFHGSYICYESVEIGDNCTIEEDSVISNCIIGDNVIIAAKVSLMSGKNHHDIDQLDKTFYETQSNTLDKIILGNNIWVGTHSIIMNNVANGIVIGAGSVVNKIIDEDNIIVAGVPAKKIRKRG</sequence>
<dbReference type="Proteomes" id="UP000095059">
    <property type="component" value="Unassembled WGS sequence"/>
</dbReference>
<dbReference type="Pfam" id="PF00132">
    <property type="entry name" value="Hexapep"/>
    <property type="match status" value="1"/>
</dbReference>
<name>A0ABX3AQN8_ALILO</name>
<dbReference type="CDD" id="cd04647">
    <property type="entry name" value="LbH_MAT_like"/>
    <property type="match status" value="1"/>
</dbReference>
<keyword evidence="4" id="KW-1185">Reference proteome</keyword>
<keyword evidence="2" id="KW-0812">Transmembrane</keyword>
<keyword evidence="2" id="KW-1133">Transmembrane helix</keyword>
<evidence type="ECO:0000313" key="4">
    <source>
        <dbReference type="Proteomes" id="UP000095059"/>
    </source>
</evidence>
<evidence type="ECO:0000256" key="1">
    <source>
        <dbReference type="ARBA" id="ARBA00007274"/>
    </source>
</evidence>
<evidence type="ECO:0000313" key="3">
    <source>
        <dbReference type="EMBL" id="OEF10076.1"/>
    </source>
</evidence>
<protein>
    <submittedName>
        <fullName evidence="3">Chemotaxis protein CheW</fullName>
    </submittedName>
</protein>
<dbReference type="EMBL" id="AJYJ02000135">
    <property type="protein sequence ID" value="OEF10076.1"/>
    <property type="molecule type" value="Genomic_DNA"/>
</dbReference>
<dbReference type="InterPro" id="IPR050179">
    <property type="entry name" value="Trans_hexapeptide_repeat"/>
</dbReference>